<dbReference type="RefSeq" id="WP_261693996.1">
    <property type="nucleotide sequence ID" value="NZ_CP104694.1"/>
</dbReference>
<proteinExistence type="predicted"/>
<reference evidence="1" key="1">
    <citation type="submission" date="2022-09" db="EMBL/GenBank/DDBJ databases">
        <title>Tahibacter sp. nov., isolated from a fresh water.</title>
        <authorList>
            <person name="Baek J.H."/>
            <person name="Lee J.K."/>
            <person name="Kim J.M."/>
            <person name="Jeon C.O."/>
        </authorList>
    </citation>
    <scope>NUCLEOTIDE SEQUENCE</scope>
    <source>
        <strain evidence="1">W38</strain>
    </source>
</reference>
<evidence type="ECO:0000313" key="2">
    <source>
        <dbReference type="Proteomes" id="UP001064632"/>
    </source>
</evidence>
<evidence type="ECO:0000313" key="1">
    <source>
        <dbReference type="EMBL" id="UXI67020.1"/>
    </source>
</evidence>
<sequence>MPQIEVNPVYSILIDLGDTLVIRIEKSRQVLALSVQDGEELGERDVYVRRATDIETLHVGIDTDHSMVRWTFNASQASSSAAALALALLLLTGHSAPTPDAAITQRMH</sequence>
<keyword evidence="2" id="KW-1185">Reference proteome</keyword>
<protein>
    <submittedName>
        <fullName evidence="1">Uncharacterized protein</fullName>
    </submittedName>
</protein>
<accession>A0ABY6BAY4</accession>
<organism evidence="1 2">
    <name type="scientific">Tahibacter amnicola</name>
    <dbReference type="NCBI Taxonomy" id="2976241"/>
    <lineage>
        <taxon>Bacteria</taxon>
        <taxon>Pseudomonadati</taxon>
        <taxon>Pseudomonadota</taxon>
        <taxon>Gammaproteobacteria</taxon>
        <taxon>Lysobacterales</taxon>
        <taxon>Rhodanobacteraceae</taxon>
        <taxon>Tahibacter</taxon>
    </lineage>
</organism>
<dbReference type="Proteomes" id="UP001064632">
    <property type="component" value="Chromosome"/>
</dbReference>
<name>A0ABY6BAY4_9GAMM</name>
<gene>
    <name evidence="1" type="ORF">N4264_20040</name>
</gene>
<dbReference type="EMBL" id="CP104694">
    <property type="protein sequence ID" value="UXI67020.1"/>
    <property type="molecule type" value="Genomic_DNA"/>
</dbReference>